<dbReference type="SUPFAM" id="SSF51197">
    <property type="entry name" value="Clavaminate synthase-like"/>
    <property type="match status" value="1"/>
</dbReference>
<dbReference type="PROSITE" id="PS51184">
    <property type="entry name" value="JMJC"/>
    <property type="match status" value="1"/>
</dbReference>
<dbReference type="AlphaFoldDB" id="A0A367WEH1"/>
<evidence type="ECO:0000313" key="3">
    <source>
        <dbReference type="Proteomes" id="UP000253226"/>
    </source>
</evidence>
<dbReference type="InterPro" id="IPR003347">
    <property type="entry name" value="JmjC_dom"/>
</dbReference>
<reference evidence="2 3" key="1">
    <citation type="submission" date="2014-07" db="EMBL/GenBank/DDBJ databases">
        <title>Draft genome sequence of Thalassospira profundimaris 35.</title>
        <authorList>
            <person name="Lai Q."/>
            <person name="Shao Z."/>
        </authorList>
    </citation>
    <scope>NUCLEOTIDE SEQUENCE [LARGE SCALE GENOMIC DNA]</scope>
    <source>
        <strain evidence="2 3">35</strain>
    </source>
</reference>
<evidence type="ECO:0000313" key="2">
    <source>
        <dbReference type="EMBL" id="RCK39818.1"/>
    </source>
</evidence>
<dbReference type="EMBL" id="JPWF01000001">
    <property type="protein sequence ID" value="RCK39818.1"/>
    <property type="molecule type" value="Genomic_DNA"/>
</dbReference>
<name>A0A367WEH1_9PROT</name>
<feature type="domain" description="JmjC" evidence="1">
    <location>
        <begin position="94"/>
        <end position="254"/>
    </location>
</feature>
<dbReference type="RefSeq" id="WP_114100600.1">
    <property type="nucleotide sequence ID" value="NZ_JPWF01000001.1"/>
</dbReference>
<comment type="caution">
    <text evidence="2">The sequence shown here is derived from an EMBL/GenBank/DDBJ whole genome shotgun (WGS) entry which is preliminary data.</text>
</comment>
<dbReference type="Pfam" id="PF13621">
    <property type="entry name" value="Cupin_8"/>
    <property type="match status" value="1"/>
</dbReference>
<protein>
    <recommendedName>
        <fullName evidence="1">JmjC domain-containing protein</fullName>
    </recommendedName>
</protein>
<evidence type="ECO:0000259" key="1">
    <source>
        <dbReference type="PROSITE" id="PS51184"/>
    </source>
</evidence>
<proteinExistence type="predicted"/>
<gene>
    <name evidence="2" type="ORF">TH19_01890</name>
</gene>
<dbReference type="PANTHER" id="PTHR12461:SF105">
    <property type="entry name" value="HYPOXIA-INDUCIBLE FACTOR 1-ALPHA INHIBITOR"/>
    <property type="match status" value="1"/>
</dbReference>
<dbReference type="Proteomes" id="UP000253226">
    <property type="component" value="Unassembled WGS sequence"/>
</dbReference>
<dbReference type="PANTHER" id="PTHR12461">
    <property type="entry name" value="HYPOXIA-INDUCIBLE FACTOR 1 ALPHA INHIBITOR-RELATED"/>
    <property type="match status" value="1"/>
</dbReference>
<dbReference type="InterPro" id="IPR041667">
    <property type="entry name" value="Cupin_8"/>
</dbReference>
<accession>A0A367WEH1</accession>
<dbReference type="Gene3D" id="2.60.120.650">
    <property type="entry name" value="Cupin"/>
    <property type="match status" value="1"/>
</dbReference>
<dbReference type="SMART" id="SM00558">
    <property type="entry name" value="JmjC"/>
    <property type="match status" value="1"/>
</dbReference>
<dbReference type="OrthoDB" id="479699at2"/>
<sequence>MTKELTYLTIDRQEHLSREDFIQNYLKPKRPVVMRSFAGSWPATQKWTYDYLKAGCGQVEVPLYSEAFANSDNDYLDSTQSMAFGDYLDLIQQGPTPLRMFLFNVFKHMPQLREDFSFPDLGVTFLKNHPFLFVGGQDAYVDIHYDLDHSHVFLTQMTGTKRVVLYDSADRRKLYQHPFTVSCNIDFRNPDLARYPKLKELQGYECILEPGDTIFIPSRWWHFIEYSTAGISLTLRALPESWTERAAGLTSIMKLKVMDQYLGKMIGEKKWYGIKEDWAHARARRA</sequence>
<organism evidence="2 3">
    <name type="scientific">Thalassospira profundimaris</name>
    <dbReference type="NCBI Taxonomy" id="502049"/>
    <lineage>
        <taxon>Bacteria</taxon>
        <taxon>Pseudomonadati</taxon>
        <taxon>Pseudomonadota</taxon>
        <taxon>Alphaproteobacteria</taxon>
        <taxon>Rhodospirillales</taxon>
        <taxon>Thalassospiraceae</taxon>
        <taxon>Thalassospira</taxon>
    </lineage>
</organism>